<dbReference type="AlphaFoldDB" id="A0A078AY57"/>
<feature type="region of interest" description="Disordered" evidence="1">
    <location>
        <begin position="537"/>
        <end position="557"/>
    </location>
</feature>
<evidence type="ECO:0000256" key="2">
    <source>
        <dbReference type="SAM" id="Phobius"/>
    </source>
</evidence>
<keyword evidence="2" id="KW-0812">Transmembrane</keyword>
<organism evidence="3 4">
    <name type="scientific">Stylonychia lemnae</name>
    <name type="common">Ciliate</name>
    <dbReference type="NCBI Taxonomy" id="5949"/>
    <lineage>
        <taxon>Eukaryota</taxon>
        <taxon>Sar</taxon>
        <taxon>Alveolata</taxon>
        <taxon>Ciliophora</taxon>
        <taxon>Intramacronucleata</taxon>
        <taxon>Spirotrichea</taxon>
        <taxon>Stichotrichia</taxon>
        <taxon>Sporadotrichida</taxon>
        <taxon>Oxytrichidae</taxon>
        <taxon>Stylonychinae</taxon>
        <taxon>Stylonychia</taxon>
    </lineage>
</organism>
<feature type="transmembrane region" description="Helical" evidence="2">
    <location>
        <begin position="12"/>
        <end position="35"/>
    </location>
</feature>
<feature type="transmembrane region" description="Helical" evidence="2">
    <location>
        <begin position="99"/>
        <end position="117"/>
    </location>
</feature>
<sequence length="755" mass="87788">MYNKEKKAFYKKAMPIIATLLLILAGIMEILYRALNFGKISNVTSGINWGVFCIFIILSIIIRKKHMIWSSWLCQFIRLMVAFTSTFFLLIVFNEQWCISTIVFTPCVVVFFVRVGYEYLEQDVYEVVVESIYCVFIYALIAFITEIRAKQAFLGKEQSDKVATKWLKIFETFPEGIALIRNNYILYANQSLRYILELQQQQVKQDKSHDELKRQLIETKIIPYTSKKEQAYNQSKSSTVWQFLAKNEKGTIFELPSRSSKYDEQASTNTKYITLNQVNVNLSGSRDKLFVIRDVSHIVYVEQIMEVKQEMSKFTDNLMKQIQSYAEFASNSMNKLDQHVDFNGKPIAEESYNEINKMLFRIKDFQTVYNISENKFRFKEQEFDVVKTIEEVIEIARSEIQKKNIDFTINHGSDVPQTARGDQTKFKQILLNLILQTLSGTYKGQLKLKTESVTYDTIPHLRVEIENYKPPVGTTKGQSKMNKIVSENEFRNIIGYKVDINMKIAKIISNELNWKIEYNHSKSEKLCLVLPISGTYESKNPQERSEKREREETKYETNGQFLSARTKEEVQTQINNTPQGPPPVNNASYISNNKLVHSVREEDEEDEDINLQEEVSLSKIQEKYPLKEKSTCCSEILLLSLSDLLPLLESQIGFKCDEAFLEDSALRLLKSSFRKNNCQCSSYRYIFIDLDDPTIMIQRFMNSVNSLVSDNKKPKIPMIAFSNRDNDKTKQQCEKLGIKLIKKPVVIDSLRYLVE</sequence>
<dbReference type="InParanoid" id="A0A078AY57"/>
<dbReference type="PANTHER" id="PTHR24423">
    <property type="entry name" value="TWO-COMPONENT SENSOR HISTIDINE KINASE"/>
    <property type="match status" value="1"/>
</dbReference>
<feature type="transmembrane region" description="Helical" evidence="2">
    <location>
        <begin position="47"/>
        <end position="64"/>
    </location>
</feature>
<feature type="compositionally biased region" description="Basic and acidic residues" evidence="1">
    <location>
        <begin position="540"/>
        <end position="555"/>
    </location>
</feature>
<evidence type="ECO:0000256" key="1">
    <source>
        <dbReference type="SAM" id="MobiDB-lite"/>
    </source>
</evidence>
<dbReference type="GO" id="GO:0005524">
    <property type="term" value="F:ATP binding"/>
    <property type="evidence" value="ECO:0007669"/>
    <property type="project" value="UniProtKB-KW"/>
</dbReference>
<dbReference type="GO" id="GO:0016301">
    <property type="term" value="F:kinase activity"/>
    <property type="evidence" value="ECO:0007669"/>
    <property type="project" value="UniProtKB-KW"/>
</dbReference>
<keyword evidence="2" id="KW-1133">Transmembrane helix</keyword>
<dbReference type="OrthoDB" id="324992at2759"/>
<keyword evidence="3" id="KW-0418">Kinase</keyword>
<dbReference type="GO" id="GO:0005783">
    <property type="term" value="C:endoplasmic reticulum"/>
    <property type="evidence" value="ECO:0007669"/>
    <property type="project" value="TreeGrafter"/>
</dbReference>
<dbReference type="PANTHER" id="PTHR24423:SF633">
    <property type="entry name" value="ETHYLENE RECEPTOR 2"/>
    <property type="match status" value="1"/>
</dbReference>
<dbReference type="EMBL" id="CCKQ01014393">
    <property type="protein sequence ID" value="CDW86147.1"/>
    <property type="molecule type" value="Genomic_DNA"/>
</dbReference>
<dbReference type="SUPFAM" id="SSF55874">
    <property type="entry name" value="ATPase domain of HSP90 chaperone/DNA topoisomerase II/histidine kinase"/>
    <property type="match status" value="1"/>
</dbReference>
<dbReference type="InterPro" id="IPR036890">
    <property type="entry name" value="HATPase_C_sf"/>
</dbReference>
<dbReference type="Proteomes" id="UP000039865">
    <property type="component" value="Unassembled WGS sequence"/>
</dbReference>
<evidence type="ECO:0000313" key="4">
    <source>
        <dbReference type="Proteomes" id="UP000039865"/>
    </source>
</evidence>
<keyword evidence="2" id="KW-0472">Membrane</keyword>
<name>A0A078AY57_STYLE</name>
<dbReference type="GO" id="GO:0051740">
    <property type="term" value="F:ethylene binding"/>
    <property type="evidence" value="ECO:0007669"/>
    <property type="project" value="TreeGrafter"/>
</dbReference>
<gene>
    <name evidence="3" type="primary">Contig16384.g17449</name>
    <name evidence="3" type="ORF">STYLEM_15238</name>
</gene>
<reference evidence="3 4" key="1">
    <citation type="submission" date="2014-06" db="EMBL/GenBank/DDBJ databases">
        <authorList>
            <person name="Swart Estienne"/>
        </authorList>
    </citation>
    <scope>NUCLEOTIDE SEQUENCE [LARGE SCALE GENOMIC DNA]</scope>
    <source>
        <strain evidence="3 4">130c</strain>
    </source>
</reference>
<dbReference type="Gene3D" id="3.40.50.2300">
    <property type="match status" value="1"/>
</dbReference>
<feature type="transmembrane region" description="Helical" evidence="2">
    <location>
        <begin position="124"/>
        <end position="144"/>
    </location>
</feature>
<keyword evidence="3" id="KW-0808">Transferase</keyword>
<protein>
    <submittedName>
        <fullName evidence="3">Hybrid histidine protein kinase</fullName>
    </submittedName>
</protein>
<proteinExistence type="predicted"/>
<evidence type="ECO:0000313" key="3">
    <source>
        <dbReference type="EMBL" id="CDW86147.1"/>
    </source>
</evidence>
<feature type="transmembrane region" description="Helical" evidence="2">
    <location>
        <begin position="76"/>
        <end position="93"/>
    </location>
</feature>
<dbReference type="GO" id="GO:0038199">
    <property type="term" value="F:ethylene receptor activity"/>
    <property type="evidence" value="ECO:0007669"/>
    <property type="project" value="TreeGrafter"/>
</dbReference>
<keyword evidence="4" id="KW-1185">Reference proteome</keyword>
<dbReference type="Gene3D" id="3.30.565.10">
    <property type="entry name" value="Histidine kinase-like ATPase, C-terminal domain"/>
    <property type="match status" value="1"/>
</dbReference>
<accession>A0A078AY57</accession>
<dbReference type="GO" id="GO:0046872">
    <property type="term" value="F:metal ion binding"/>
    <property type="evidence" value="ECO:0007669"/>
    <property type="project" value="UniProtKB-KW"/>
</dbReference>